<gene>
    <name evidence="2" type="ORF">AWW68_18190</name>
</gene>
<protein>
    <submittedName>
        <fullName evidence="2">Uncharacterized protein</fullName>
    </submittedName>
</protein>
<sequence length="488" mass="54549">MQQGEYDDVYFTSADRAQPKKVVIDPEGTQELGENVVTLERSSDQKVEANLIDKYNNGAPQEVVYFEAIDPKVSRASELNYDDFVWDYENELLKNYDLPLDWDDMDPITFNQIVRDDFQFRNAWYDQYYRGFNSAMENYLTQASSFNTPHTRARNWNFNVGFGLGFGSIYNSSFFWGSPYSSGIWLDPLWRFGNPYAGRFRYSFYDPFFYDPFFNDPWFVSSYGFSSWRYRNWNWRRGNTIIIANNEYYNSRGNRDYTRGARVPSTSVTSVRSDAANGTGNTRSSQAALNNTSRSRSTISRGRVSNTSVRPVTTSSTRSSRSTTSVDQALSRSSNRVRTDSYRISTDGKSRSSSGYSIGSLRRSSNSGRSSGLTYNTSSRSRTSIPSYTRTSSSRRSSGVSFSRGTSSRSSSPTFSRSSRSSSSRSYSYGRSSSSSRSSGSYSRSSSSSSSRSSGSVSRSSSSSSRSSSSGSSRSSSSGSSRSGRGGN</sequence>
<evidence type="ECO:0000256" key="1">
    <source>
        <dbReference type="SAM" id="MobiDB-lite"/>
    </source>
</evidence>
<reference evidence="2 3" key="1">
    <citation type="submission" date="2016-01" db="EMBL/GenBank/DDBJ databases">
        <title>Genome sequencing of Roseivirga spongicola UST030701-084.</title>
        <authorList>
            <person name="Selvaratnam C."/>
            <person name="Thevarajoo S."/>
            <person name="Goh K.M."/>
            <person name="Ee R."/>
            <person name="Chan K.-G."/>
            <person name="Chong C.S."/>
        </authorList>
    </citation>
    <scope>NUCLEOTIDE SEQUENCE [LARGE SCALE GENOMIC DNA]</scope>
    <source>
        <strain evidence="2 3">UST030701-084</strain>
    </source>
</reference>
<dbReference type="Proteomes" id="UP000075606">
    <property type="component" value="Unassembled WGS sequence"/>
</dbReference>
<feature type="compositionally biased region" description="Low complexity" evidence="1">
    <location>
        <begin position="262"/>
        <end position="273"/>
    </location>
</feature>
<dbReference type="EMBL" id="LRPC01000032">
    <property type="protein sequence ID" value="KYG71477.1"/>
    <property type="molecule type" value="Genomic_DNA"/>
</dbReference>
<name>A0A150WYC6_9BACT</name>
<feature type="region of interest" description="Disordered" evidence="1">
    <location>
        <begin position="254"/>
        <end position="488"/>
    </location>
</feature>
<feature type="compositionally biased region" description="Low complexity" evidence="1">
    <location>
        <begin position="351"/>
        <end position="488"/>
    </location>
</feature>
<dbReference type="AlphaFoldDB" id="A0A150WYC6"/>
<feature type="compositionally biased region" description="Polar residues" evidence="1">
    <location>
        <begin position="276"/>
        <end position="292"/>
    </location>
</feature>
<keyword evidence="3" id="KW-1185">Reference proteome</keyword>
<feature type="compositionally biased region" description="Low complexity" evidence="1">
    <location>
        <begin position="293"/>
        <end position="326"/>
    </location>
</feature>
<comment type="caution">
    <text evidence="2">The sequence shown here is derived from an EMBL/GenBank/DDBJ whole genome shotgun (WGS) entry which is preliminary data.</text>
</comment>
<feature type="compositionally biased region" description="Basic and acidic residues" evidence="1">
    <location>
        <begin position="337"/>
        <end position="350"/>
    </location>
</feature>
<dbReference type="STRING" id="333140.AWW68_18190"/>
<evidence type="ECO:0000313" key="2">
    <source>
        <dbReference type="EMBL" id="KYG71477.1"/>
    </source>
</evidence>
<evidence type="ECO:0000313" key="3">
    <source>
        <dbReference type="Proteomes" id="UP000075606"/>
    </source>
</evidence>
<accession>A0A150WYC6</accession>
<feature type="compositionally biased region" description="Polar residues" evidence="1">
    <location>
        <begin position="327"/>
        <end position="336"/>
    </location>
</feature>
<organism evidence="2 3">
    <name type="scientific">Roseivirga spongicola</name>
    <dbReference type="NCBI Taxonomy" id="333140"/>
    <lineage>
        <taxon>Bacteria</taxon>
        <taxon>Pseudomonadati</taxon>
        <taxon>Bacteroidota</taxon>
        <taxon>Cytophagia</taxon>
        <taxon>Cytophagales</taxon>
        <taxon>Roseivirgaceae</taxon>
        <taxon>Roseivirga</taxon>
    </lineage>
</organism>
<proteinExistence type="predicted"/>